<sequence length="1197" mass="135189">PNNHGLYKKQNFKINRQMSSSSEKQSINDDSSTEGNGDSNKSIQNSLNDSKSSMSTALTVNEENSVLMDIVKEQVQRTYVRIERNRNNPNQLLYVTKQSQENWIKGTIDPPASRKSATVMSAKARECLLRSSLTKALIPDEIGAINLESRGTSNRKKQRKRRKNRRAKTDLKSYDEIRDRYETQELVKTIELESKSLDSSNKGRDKSEDKIDSQTIFITPSENLICTAIIENEKIDATENAQEDAITDNFQSFKTYPIDQFKTTAVAASESSDKEGDNDSYESSMLLAVPDDLVQCLQDYLEQLESESCLNRKQQLEPSPKPYSLYVTPTDYIVQDLPKQSEALSSVPMRKTEYDEQSSLHSSGYIPAPSSLNDDSITSDQFESVDDSCKVENFRFEKLNKSVSFSLRTPADSMIIKTRSSSYNSDIPYSENASESISKESVKQEKSDLKAHSSPLAQQPESARELTSESLRNDEQQHELKSSEDSYKSIQSSFIPNVLQEQRKSESDKIRSSYEQSFKTPSYVADDDESSMLLQVDPTLSRMILDYMSETPPSRLTESADQPYQSPKSLDNVEKFDSNVKKGQEKIITLKNRKSQRQKQGQKMNFINAVTDKDDEQLGNLQSSLPTPKSSLNLSSKSMSMKSTVLPKPKSLLIKAQTTINEDEFSVNHRSSLLDQDEQEIEFTSKKPATLKFAVTPPISRQKDNDQWRTVKSPPSKAINIELKPTATEVTDQSKESLYTKELILESNKKRIASGSVSMTPTASFKSQIASIIDPTILKQSQDDKTIVAVEDINRSIQVEIEPLETKTVILTSSALASGKEEVMVEAELLSPVSHKETSSTQYYLIRTTEKNVMPIEIISSTPNDKQQETEAKTIQLSPSLPKSSSSGRSVEHKSLSKSLNMKIDLSPSIIIARPKTTQFETKSLDEYRSSPMQPIVDLHDSTKYDMIEKLNQICEDDSSKLNKLPSPTSSKRRLYRKKLVSNVTTGPASRIVTSARLDPLHQLLLQAKIKQTTKVDKQSSEPKSFIISTKQQQLQPDEQINDDTFRQKMVDFYINEEEFASSSEDLANLELEFEKLPPPPSVVNPLIIESEVDRERKQWQEELIVNSKRLFEQIEQLKQRQKLHLANLHHMRRILESSNARKLKQQKPKENDNDSTVTDRQQPIMNNGNFLTIVTAAGAVTIAAIGATFLAIKYMF</sequence>
<reference evidence="3" key="1">
    <citation type="submission" date="2013-05" db="EMBL/GenBank/DDBJ databases">
        <authorList>
            <person name="Yim A.K.Y."/>
            <person name="Chan T.F."/>
            <person name="Ji K.M."/>
            <person name="Liu X.Y."/>
            <person name="Zhou J.W."/>
            <person name="Li R.Q."/>
            <person name="Yang K.Y."/>
            <person name="Li J."/>
            <person name="Li M."/>
            <person name="Law P.T.W."/>
            <person name="Wu Y.L."/>
            <person name="Cai Z.L."/>
            <person name="Qin H."/>
            <person name="Bao Y."/>
            <person name="Leung R.K.K."/>
            <person name="Ng P.K.S."/>
            <person name="Zou J."/>
            <person name="Zhong X.J."/>
            <person name="Ran P.X."/>
            <person name="Zhong N.S."/>
            <person name="Liu Z.G."/>
            <person name="Tsui S.K.W."/>
        </authorList>
    </citation>
    <scope>NUCLEOTIDE SEQUENCE</scope>
    <source>
        <strain evidence="3">Derf</strain>
        <tissue evidence="3">Whole organism</tissue>
    </source>
</reference>
<feature type="transmembrane region" description="Helical" evidence="2">
    <location>
        <begin position="1171"/>
        <end position="1193"/>
    </location>
</feature>
<feature type="compositionally biased region" description="Polar residues" evidence="1">
    <location>
        <begin position="422"/>
        <end position="436"/>
    </location>
</feature>
<feature type="compositionally biased region" description="Polar residues" evidence="1">
    <location>
        <begin position="552"/>
        <end position="569"/>
    </location>
</feature>
<reference evidence="3" key="2">
    <citation type="journal article" date="2022" name="Res Sq">
        <title>Comparative Genomics Reveals Insights into the Divergent Evolution of Astigmatic Mites and Household Pest Adaptations.</title>
        <authorList>
            <person name="Xiong Q."/>
            <person name="Wan A.T.-Y."/>
            <person name="Liu X.-Y."/>
            <person name="Fung C.S.-H."/>
            <person name="Xiao X."/>
            <person name="Malainual N."/>
            <person name="Hou J."/>
            <person name="Wang L."/>
            <person name="Wang M."/>
            <person name="Yang K."/>
            <person name="Cui Y."/>
            <person name="Leung E."/>
            <person name="Nong W."/>
            <person name="Shin S.-K."/>
            <person name="Au S."/>
            <person name="Jeong K.Y."/>
            <person name="Chew F.T."/>
            <person name="Hui J."/>
            <person name="Leung T.F."/>
            <person name="Tungtrongchitr A."/>
            <person name="Zhong N."/>
            <person name="Liu Z."/>
            <person name="Tsui S."/>
        </authorList>
    </citation>
    <scope>NUCLEOTIDE SEQUENCE</scope>
    <source>
        <strain evidence="3">Derf</strain>
        <tissue evidence="3">Whole organism</tissue>
    </source>
</reference>
<feature type="region of interest" description="Disordered" evidence="1">
    <location>
        <begin position="552"/>
        <end position="571"/>
    </location>
</feature>
<evidence type="ECO:0000313" key="4">
    <source>
        <dbReference type="Proteomes" id="UP000790347"/>
    </source>
</evidence>
<feature type="compositionally biased region" description="Low complexity" evidence="1">
    <location>
        <begin position="623"/>
        <end position="643"/>
    </location>
</feature>
<dbReference type="AlphaFoldDB" id="A0A922LD41"/>
<feature type="compositionally biased region" description="Polar residues" evidence="1">
    <location>
        <begin position="12"/>
        <end position="55"/>
    </location>
</feature>
<evidence type="ECO:0000313" key="3">
    <source>
        <dbReference type="EMBL" id="KAH9527845.1"/>
    </source>
</evidence>
<feature type="region of interest" description="Disordered" evidence="1">
    <location>
        <begin position="149"/>
        <end position="171"/>
    </location>
</feature>
<feature type="compositionally biased region" description="Low complexity" evidence="1">
    <location>
        <begin position="877"/>
        <end position="887"/>
    </location>
</feature>
<feature type="compositionally biased region" description="Basic and acidic residues" evidence="1">
    <location>
        <begin position="501"/>
        <end position="512"/>
    </location>
</feature>
<protein>
    <submittedName>
        <fullName evidence="3">Uncharacterized protein</fullName>
    </submittedName>
</protein>
<evidence type="ECO:0000256" key="2">
    <source>
        <dbReference type="SAM" id="Phobius"/>
    </source>
</evidence>
<feature type="region of interest" description="Disordered" evidence="1">
    <location>
        <begin position="422"/>
        <end position="523"/>
    </location>
</feature>
<keyword evidence="4" id="KW-1185">Reference proteome</keyword>
<organism evidence="3 4">
    <name type="scientific">Dermatophagoides farinae</name>
    <name type="common">American house dust mite</name>
    <dbReference type="NCBI Taxonomy" id="6954"/>
    <lineage>
        <taxon>Eukaryota</taxon>
        <taxon>Metazoa</taxon>
        <taxon>Ecdysozoa</taxon>
        <taxon>Arthropoda</taxon>
        <taxon>Chelicerata</taxon>
        <taxon>Arachnida</taxon>
        <taxon>Acari</taxon>
        <taxon>Acariformes</taxon>
        <taxon>Sarcoptiformes</taxon>
        <taxon>Astigmata</taxon>
        <taxon>Psoroptidia</taxon>
        <taxon>Analgoidea</taxon>
        <taxon>Pyroglyphidae</taxon>
        <taxon>Dermatophagoidinae</taxon>
        <taxon>Dermatophagoides</taxon>
    </lineage>
</organism>
<comment type="caution">
    <text evidence="3">The sequence shown here is derived from an EMBL/GenBank/DDBJ whole genome shotgun (WGS) entry which is preliminary data.</text>
</comment>
<feature type="non-terminal residue" evidence="3">
    <location>
        <position position="1"/>
    </location>
</feature>
<dbReference type="EMBL" id="ASGP02000001">
    <property type="protein sequence ID" value="KAH9527845.1"/>
    <property type="molecule type" value="Genomic_DNA"/>
</dbReference>
<evidence type="ECO:0000256" key="1">
    <source>
        <dbReference type="SAM" id="MobiDB-lite"/>
    </source>
</evidence>
<feature type="region of interest" description="Disordered" evidence="1">
    <location>
        <begin position="344"/>
        <end position="380"/>
    </location>
</feature>
<proteinExistence type="predicted"/>
<gene>
    <name evidence="3" type="ORF">DERF_001837</name>
</gene>
<name>A0A922LD41_DERFA</name>
<feature type="compositionally biased region" description="Basic and acidic residues" evidence="1">
    <location>
        <begin position="437"/>
        <end position="451"/>
    </location>
</feature>
<feature type="compositionally biased region" description="Basic residues" evidence="1">
    <location>
        <begin position="1"/>
        <end position="11"/>
    </location>
</feature>
<keyword evidence="2" id="KW-0472">Membrane</keyword>
<feature type="region of interest" description="Disordered" evidence="1">
    <location>
        <begin position="1138"/>
        <end position="1163"/>
    </location>
</feature>
<feature type="region of interest" description="Disordered" evidence="1">
    <location>
        <begin position="617"/>
        <end position="643"/>
    </location>
</feature>
<accession>A0A922LD41</accession>
<dbReference type="Proteomes" id="UP000790347">
    <property type="component" value="Unassembled WGS sequence"/>
</dbReference>
<keyword evidence="2" id="KW-1133">Transmembrane helix</keyword>
<feature type="region of interest" description="Disordered" evidence="1">
    <location>
        <begin position="1"/>
        <end position="55"/>
    </location>
</feature>
<feature type="compositionally biased region" description="Polar residues" evidence="1">
    <location>
        <begin position="370"/>
        <end position="380"/>
    </location>
</feature>
<keyword evidence="2" id="KW-0812">Transmembrane</keyword>
<feature type="compositionally biased region" description="Basic and acidic residues" evidence="1">
    <location>
        <begin position="462"/>
        <end position="487"/>
    </location>
</feature>
<feature type="region of interest" description="Disordered" evidence="1">
    <location>
        <begin position="861"/>
        <end position="896"/>
    </location>
</feature>
<feature type="compositionally biased region" description="Basic residues" evidence="1">
    <location>
        <begin position="153"/>
        <end position="166"/>
    </location>
</feature>